<comment type="caution">
    <text evidence="1">The sequence shown here is derived from an EMBL/GenBank/DDBJ whole genome shotgun (WGS) entry which is preliminary data.</text>
</comment>
<reference evidence="1" key="1">
    <citation type="submission" date="2023-04" db="EMBL/GenBank/DDBJ databases">
        <title>A chromosome-level genome assembly of the parasitoid wasp Eretmocerus hayati.</title>
        <authorList>
            <person name="Zhong Y."/>
            <person name="Liu S."/>
            <person name="Liu Y."/>
        </authorList>
    </citation>
    <scope>NUCLEOTIDE SEQUENCE</scope>
    <source>
        <strain evidence="1">ZJU_SS_LIU_2023</strain>
    </source>
</reference>
<gene>
    <name evidence="1" type="ORF">QAD02_009575</name>
</gene>
<dbReference type="EMBL" id="CM056744">
    <property type="protein sequence ID" value="KAJ8667912.1"/>
    <property type="molecule type" value="Genomic_DNA"/>
</dbReference>
<name>A0ACC2NA30_9HYME</name>
<keyword evidence="2" id="KW-1185">Reference proteome</keyword>
<evidence type="ECO:0000313" key="1">
    <source>
        <dbReference type="EMBL" id="KAJ8667912.1"/>
    </source>
</evidence>
<proteinExistence type="predicted"/>
<sequence>MRLLSSMIRTYFIFLQFTDIKSDETFHYSYPIQDEQEIIVPNNMSRQGKGFLFIVKEDNFISSGKLDLHLVEESSKIVCPIDFQKILSTKYFERKFDIDWFSPLDSDSALILVTENIKYDDQNSTKYLRICVVQISSCKTVMSNLEDINYEIQFKGLIIYGNKVDVVLENHPDCGDIKICKITHNNLGDLEDVIENFSIHGDKFFALPAEYESLQKGYFAVSLIQGNSNDKKVIYVNELNNEKVLSVFPQNVWHPSNLRSLSNQYNFFTFCSTSGDRVYNIDCSQYDLKLDKIMNHSETTHANVANVAVANSASGGFRLMINYCHAIVTKGCRDFTILKVDSQGDIVRKTYKQLDFFCDQSRYLEIETEIVDYGEKVCIYLKCEETRYVMTFANFYSECFPSNDV</sequence>
<accession>A0ACC2NA30</accession>
<organism evidence="1 2">
    <name type="scientific">Eretmocerus hayati</name>
    <dbReference type="NCBI Taxonomy" id="131215"/>
    <lineage>
        <taxon>Eukaryota</taxon>
        <taxon>Metazoa</taxon>
        <taxon>Ecdysozoa</taxon>
        <taxon>Arthropoda</taxon>
        <taxon>Hexapoda</taxon>
        <taxon>Insecta</taxon>
        <taxon>Pterygota</taxon>
        <taxon>Neoptera</taxon>
        <taxon>Endopterygota</taxon>
        <taxon>Hymenoptera</taxon>
        <taxon>Apocrita</taxon>
        <taxon>Proctotrupomorpha</taxon>
        <taxon>Chalcidoidea</taxon>
        <taxon>Aphelinidae</taxon>
        <taxon>Aphelininae</taxon>
        <taxon>Eretmocerus</taxon>
    </lineage>
</organism>
<dbReference type="Proteomes" id="UP001239111">
    <property type="component" value="Chromosome 4"/>
</dbReference>
<evidence type="ECO:0000313" key="2">
    <source>
        <dbReference type="Proteomes" id="UP001239111"/>
    </source>
</evidence>
<protein>
    <submittedName>
        <fullName evidence="1">Uncharacterized protein</fullName>
    </submittedName>
</protein>